<dbReference type="PANTHER" id="PTHR14815:SF2">
    <property type="entry name" value="DDB1- AND CUL4-ASSOCIATED FACTOR 17"/>
    <property type="match status" value="1"/>
</dbReference>
<evidence type="ECO:0000313" key="1">
    <source>
        <dbReference type="RefSeq" id="XP_042619068.1"/>
    </source>
</evidence>
<dbReference type="RefSeq" id="XP_042619068.1">
    <property type="nucleotide sequence ID" value="XM_042763134.1"/>
</dbReference>
<dbReference type="GeneID" id="109054571"/>
<dbReference type="GO" id="GO:0016567">
    <property type="term" value="P:protein ubiquitination"/>
    <property type="evidence" value="ECO:0007669"/>
    <property type="project" value="InterPro"/>
</dbReference>
<gene>
    <name evidence="1" type="primary">dcaf17</name>
</gene>
<name>A0A9Q9YF68_CYPCA</name>
<dbReference type="KEGG" id="ccar:109054571"/>
<reference evidence="1" key="1">
    <citation type="submission" date="2025-08" db="UniProtKB">
        <authorList>
            <consortium name="RefSeq"/>
        </authorList>
    </citation>
    <scope>IDENTIFICATION</scope>
    <source>
        <tissue evidence="1">Muscle</tissue>
    </source>
</reference>
<dbReference type="Proteomes" id="UP001155660">
    <property type="component" value="Chromosome A9"/>
</dbReference>
<dbReference type="Pfam" id="PF15802">
    <property type="entry name" value="DCAF17"/>
    <property type="match status" value="1"/>
</dbReference>
<sequence length="532" mass="60241">MCALPSSCAQRPPACTRTSKNSCDLLTSRASGSCSNDIGRLLGANLKILRNIILQDGAEFTKVWSKTSKSLIAYESGRIYFDNYRCCYSSLLPEPEQLYELPKAPKTEKIEDALLCQCPLDKVLPNPSDQKSCLLVLTAHNWLYRLSADTGKTLERIYLSSHFKFRSLGWDSSQETLYVKSIQSKQTTLERQAGVNNNILMHVAVFQVFPLELVGMLEINKKVFGKTAVDVLLSQGVLAVSHSSKHVKLYSFEYIVNKFRIEELALGQQCEMKGIVGEAPYGIPVNIHIHECPPVLFEMSYFENGVQIGGHPWHYIYTPNHKRHRGTHHICSITDGALAKNGIQDMKCDSLEADWIFFHPDDSGRIVHAGPSTINVLKIMAETGCDWKYEIVTAFSITAARDDSAPQVIVTSSGRAVKRRFQLLDDDPAQQTFRMVKYEDELDLLAVVDITQTEDEGQAHLRLHDNKTGLLMKRVPLKEPWDVTYSHEVYFDRDTIIHTVQEKNNSFCCHVYKMKRRPPDEMSTFHISVCED</sequence>
<dbReference type="PANTHER" id="PTHR14815">
    <property type="entry name" value="DDB1- AND CUL4-ASSOCIATED FACTOR 17"/>
    <property type="match status" value="1"/>
</dbReference>
<dbReference type="OrthoDB" id="9971789at2759"/>
<dbReference type="InterPro" id="IPR031620">
    <property type="entry name" value="DCAF17"/>
</dbReference>
<proteinExistence type="predicted"/>
<dbReference type="AlphaFoldDB" id="A0A9Q9YF68"/>
<dbReference type="GO" id="GO:0080008">
    <property type="term" value="C:Cul4-RING E3 ubiquitin ligase complex"/>
    <property type="evidence" value="ECO:0007669"/>
    <property type="project" value="TreeGrafter"/>
</dbReference>
<accession>A0A9Q9YF68</accession>
<organism evidence="1">
    <name type="scientific">Cyprinus carpio</name>
    <name type="common">Common carp</name>
    <dbReference type="NCBI Taxonomy" id="7962"/>
    <lineage>
        <taxon>Eukaryota</taxon>
        <taxon>Metazoa</taxon>
        <taxon>Chordata</taxon>
        <taxon>Craniata</taxon>
        <taxon>Vertebrata</taxon>
        <taxon>Euteleostomi</taxon>
        <taxon>Actinopterygii</taxon>
        <taxon>Neopterygii</taxon>
        <taxon>Teleostei</taxon>
        <taxon>Ostariophysi</taxon>
        <taxon>Cypriniformes</taxon>
        <taxon>Cyprinidae</taxon>
        <taxon>Cyprininae</taxon>
        <taxon>Cyprinus</taxon>
    </lineage>
</organism>
<protein>
    <submittedName>
        <fullName evidence="1">DDB1- and CUL4-associated factor 17</fullName>
    </submittedName>
</protein>
<dbReference type="CTD" id="80067"/>